<evidence type="ECO:0000256" key="7">
    <source>
        <dbReference type="ARBA" id="ARBA00022801"/>
    </source>
</evidence>
<sequence>MSDGTLLSVLTLNCWGLSQFSNDRLGRIKAIGRLLAGPPVDPEHPEQEPRSQYDVVGLQEVWHHSDFLIIQELVQDVLPFAKHWTSGLFGSGLVVLSRYPIQSVSLNRFKLNGDPYWFLHGDWFDGKSCASCVIEHPVVGEIEVFNTHMHAAYDSIGTVDRYLGTRVSQAWEIARMLRTSKALGRHVLAMGDLNSSPSSLAIRLLKRYAGMTDSWDQLHPLPTEDLALLPTPAGLTPEQGQALLGITCDTPLNSWMDPKAAWINELTRDPIGERLDYMFYNQTPESFVCREVNVVFKEGVLGIGRHPQTEPKNVSDHFGVHAVFSIKAMKKGSSHYAAGSQDNSSARGPRNNPTDIAHNTYAAAAAAVSALAKRALPKPSTSATGSSGEPQRHPLDAETLELEELSDLFEQVEVTLAQHLVRAQSRAQTILVIVVPLLVSLAIGLLLGVSGPALWLADRRDDTQWRLFRWAIFGSGLGASFLTFAWVLLFVYGFFHGGETISAFVNVIQEVQVTSAYYRQKLALKADHKKDHVRLSMPRENPAGSGHAGPIRLK</sequence>
<gene>
    <name evidence="16" type="ORF">EMPS_06017</name>
</gene>
<feature type="compositionally biased region" description="Polar residues" evidence="13">
    <location>
        <begin position="340"/>
        <end position="354"/>
    </location>
</feature>
<organism evidence="16 17">
    <name type="scientific">Entomortierella parvispora</name>
    <dbReference type="NCBI Taxonomy" id="205924"/>
    <lineage>
        <taxon>Eukaryota</taxon>
        <taxon>Fungi</taxon>
        <taxon>Fungi incertae sedis</taxon>
        <taxon>Mucoromycota</taxon>
        <taxon>Mortierellomycotina</taxon>
        <taxon>Mortierellomycetes</taxon>
        <taxon>Mortierellales</taxon>
        <taxon>Mortierellaceae</taxon>
        <taxon>Entomortierella</taxon>
    </lineage>
</organism>
<evidence type="ECO:0000256" key="11">
    <source>
        <dbReference type="ARBA" id="ARBA00023098"/>
    </source>
</evidence>
<comment type="similarity">
    <text evidence="4">Belongs to the neutral sphingomyelinase family.</text>
</comment>
<feature type="domain" description="Endonuclease/exonuclease/phosphatase" evidence="15">
    <location>
        <begin position="10"/>
        <end position="317"/>
    </location>
</feature>
<accession>A0A9P3LX19</accession>
<dbReference type="InterPro" id="IPR038772">
    <property type="entry name" value="Sph/SMPD2-like"/>
</dbReference>
<keyword evidence="9" id="KW-0746">Sphingolipid metabolism</keyword>
<evidence type="ECO:0000256" key="10">
    <source>
        <dbReference type="ARBA" id="ARBA00022989"/>
    </source>
</evidence>
<reference evidence="16" key="1">
    <citation type="submission" date="2021-11" db="EMBL/GenBank/DDBJ databases">
        <authorList>
            <person name="Herlambang A."/>
            <person name="Guo Y."/>
            <person name="Takashima Y."/>
            <person name="Nishizawa T."/>
        </authorList>
    </citation>
    <scope>NUCLEOTIDE SEQUENCE</scope>
    <source>
        <strain evidence="16">E1425</strain>
    </source>
</reference>
<name>A0A9P3LX19_9FUNG</name>
<evidence type="ECO:0000256" key="12">
    <source>
        <dbReference type="ARBA" id="ARBA00023136"/>
    </source>
</evidence>
<keyword evidence="6" id="KW-0479">Metal-binding</keyword>
<evidence type="ECO:0000256" key="5">
    <source>
        <dbReference type="ARBA" id="ARBA00022692"/>
    </source>
</evidence>
<comment type="pathway">
    <text evidence="3">Sphingolipid metabolism.</text>
</comment>
<dbReference type="Proteomes" id="UP000827284">
    <property type="component" value="Unassembled WGS sequence"/>
</dbReference>
<comment type="pathway">
    <text evidence="2">Lipid metabolism; sphingolipid metabolism.</text>
</comment>
<evidence type="ECO:0000313" key="17">
    <source>
        <dbReference type="Proteomes" id="UP000827284"/>
    </source>
</evidence>
<evidence type="ECO:0000256" key="9">
    <source>
        <dbReference type="ARBA" id="ARBA00022919"/>
    </source>
</evidence>
<evidence type="ECO:0000256" key="2">
    <source>
        <dbReference type="ARBA" id="ARBA00004760"/>
    </source>
</evidence>
<dbReference type="InterPro" id="IPR036691">
    <property type="entry name" value="Endo/exonu/phosph_ase_sf"/>
</dbReference>
<dbReference type="SUPFAM" id="SSF56219">
    <property type="entry name" value="DNase I-like"/>
    <property type="match status" value="1"/>
</dbReference>
<dbReference type="InterPro" id="IPR005135">
    <property type="entry name" value="Endo/exonuclease/phosphatase"/>
</dbReference>
<feature type="region of interest" description="Disordered" evidence="13">
    <location>
        <begin position="535"/>
        <end position="554"/>
    </location>
</feature>
<protein>
    <submittedName>
        <fullName evidence="16">Sphingomyelin phosphodiesterase 2</fullName>
    </submittedName>
</protein>
<feature type="transmembrane region" description="Helical" evidence="14">
    <location>
        <begin position="467"/>
        <end position="495"/>
    </location>
</feature>
<dbReference type="GO" id="GO:0046872">
    <property type="term" value="F:metal ion binding"/>
    <property type="evidence" value="ECO:0007669"/>
    <property type="project" value="UniProtKB-KW"/>
</dbReference>
<keyword evidence="7" id="KW-0378">Hydrolase</keyword>
<dbReference type="EMBL" id="BQFW01000008">
    <property type="protein sequence ID" value="GJJ73659.1"/>
    <property type="molecule type" value="Genomic_DNA"/>
</dbReference>
<dbReference type="Pfam" id="PF03372">
    <property type="entry name" value="Exo_endo_phos"/>
    <property type="match status" value="1"/>
</dbReference>
<evidence type="ECO:0000256" key="14">
    <source>
        <dbReference type="SAM" id="Phobius"/>
    </source>
</evidence>
<proteinExistence type="inferred from homology"/>
<keyword evidence="12 14" id="KW-0472">Membrane</keyword>
<comment type="caution">
    <text evidence="16">The sequence shown here is derived from an EMBL/GenBank/DDBJ whole genome shotgun (WGS) entry which is preliminary data.</text>
</comment>
<evidence type="ECO:0000313" key="16">
    <source>
        <dbReference type="EMBL" id="GJJ73659.1"/>
    </source>
</evidence>
<keyword evidence="5 14" id="KW-0812">Transmembrane</keyword>
<feature type="transmembrane region" description="Helical" evidence="14">
    <location>
        <begin position="430"/>
        <end position="455"/>
    </location>
</feature>
<evidence type="ECO:0000256" key="6">
    <source>
        <dbReference type="ARBA" id="ARBA00022723"/>
    </source>
</evidence>
<keyword evidence="10 14" id="KW-1133">Transmembrane helix</keyword>
<keyword evidence="8" id="KW-0460">Magnesium</keyword>
<dbReference type="AlphaFoldDB" id="A0A9P3LX19"/>
<dbReference type="PANTHER" id="PTHR16320:SF24">
    <property type="entry name" value="PHOSPHODIESTERASE, PUTATIVE-RELATED"/>
    <property type="match status" value="1"/>
</dbReference>
<comment type="subcellular location">
    <subcellularLocation>
        <location evidence="1">Membrane</location>
        <topology evidence="1">Multi-pass membrane protein</topology>
    </subcellularLocation>
</comment>
<feature type="region of interest" description="Disordered" evidence="13">
    <location>
        <begin position="335"/>
        <end position="356"/>
    </location>
</feature>
<evidence type="ECO:0000259" key="15">
    <source>
        <dbReference type="Pfam" id="PF03372"/>
    </source>
</evidence>
<dbReference type="OrthoDB" id="387657at2759"/>
<evidence type="ECO:0000256" key="13">
    <source>
        <dbReference type="SAM" id="MobiDB-lite"/>
    </source>
</evidence>
<dbReference type="Gene3D" id="3.60.10.10">
    <property type="entry name" value="Endonuclease/exonuclease/phosphatase"/>
    <property type="match status" value="1"/>
</dbReference>
<reference evidence="16" key="2">
    <citation type="journal article" date="2022" name="Microbiol. Resour. Announc.">
        <title>Whole-Genome Sequence of Entomortierella parvispora E1425, a Mucoromycotan Fungus Associated with Burkholderiaceae-Related Endosymbiotic Bacteria.</title>
        <authorList>
            <person name="Herlambang A."/>
            <person name="Guo Y."/>
            <person name="Takashima Y."/>
            <person name="Narisawa K."/>
            <person name="Ohta H."/>
            <person name="Nishizawa T."/>
        </authorList>
    </citation>
    <scope>NUCLEOTIDE SEQUENCE</scope>
    <source>
        <strain evidence="16">E1425</strain>
    </source>
</reference>
<evidence type="ECO:0000256" key="3">
    <source>
        <dbReference type="ARBA" id="ARBA00004991"/>
    </source>
</evidence>
<dbReference type="GO" id="GO:0006665">
    <property type="term" value="P:sphingolipid metabolic process"/>
    <property type="evidence" value="ECO:0007669"/>
    <property type="project" value="UniProtKB-KW"/>
</dbReference>
<keyword evidence="17" id="KW-1185">Reference proteome</keyword>
<evidence type="ECO:0000256" key="8">
    <source>
        <dbReference type="ARBA" id="ARBA00022842"/>
    </source>
</evidence>
<dbReference type="GO" id="GO:0016020">
    <property type="term" value="C:membrane"/>
    <property type="evidence" value="ECO:0007669"/>
    <property type="project" value="UniProtKB-SubCell"/>
</dbReference>
<evidence type="ECO:0000256" key="4">
    <source>
        <dbReference type="ARBA" id="ARBA00006335"/>
    </source>
</evidence>
<evidence type="ECO:0000256" key="1">
    <source>
        <dbReference type="ARBA" id="ARBA00004141"/>
    </source>
</evidence>
<dbReference type="GO" id="GO:0004767">
    <property type="term" value="F:sphingomyelin phosphodiesterase activity"/>
    <property type="evidence" value="ECO:0007669"/>
    <property type="project" value="InterPro"/>
</dbReference>
<keyword evidence="11" id="KW-0443">Lipid metabolism</keyword>
<dbReference type="PANTHER" id="PTHR16320">
    <property type="entry name" value="SPHINGOMYELINASE FAMILY MEMBER"/>
    <property type="match status" value="1"/>
</dbReference>